<dbReference type="Proteomes" id="UP001210231">
    <property type="component" value="Unassembled WGS sequence"/>
</dbReference>
<accession>A0ABT4UPD9</accession>
<feature type="transmembrane region" description="Helical" evidence="7">
    <location>
        <begin position="379"/>
        <end position="397"/>
    </location>
</feature>
<evidence type="ECO:0000256" key="3">
    <source>
        <dbReference type="ARBA" id="ARBA00022475"/>
    </source>
</evidence>
<proteinExistence type="inferred from homology"/>
<keyword evidence="5 7" id="KW-1133">Transmembrane helix</keyword>
<feature type="transmembrane region" description="Helical" evidence="7">
    <location>
        <begin position="143"/>
        <end position="174"/>
    </location>
</feature>
<feature type="transmembrane region" description="Helical" evidence="7">
    <location>
        <begin position="116"/>
        <end position="137"/>
    </location>
</feature>
<keyword evidence="6 7" id="KW-0472">Membrane</keyword>
<evidence type="ECO:0000256" key="7">
    <source>
        <dbReference type="SAM" id="Phobius"/>
    </source>
</evidence>
<comment type="similarity">
    <text evidence="2">Belongs to the chromate ion transporter (CHR) (TC 2.A.51) family.</text>
</comment>
<dbReference type="PANTHER" id="PTHR33567:SF3">
    <property type="entry name" value="CHROMATE ION TRANSPORTER (EUROFUNG)"/>
    <property type="match status" value="1"/>
</dbReference>
<protein>
    <submittedName>
        <fullName evidence="8">Chromate efflux transporter</fullName>
    </submittedName>
</protein>
<feature type="transmembrane region" description="Helical" evidence="7">
    <location>
        <begin position="195"/>
        <end position="217"/>
    </location>
</feature>
<dbReference type="NCBIfam" id="TIGR00937">
    <property type="entry name" value="2A51"/>
    <property type="match status" value="1"/>
</dbReference>
<dbReference type="InterPro" id="IPR014047">
    <property type="entry name" value="Chr_Tranpt_l_chain"/>
</dbReference>
<evidence type="ECO:0000256" key="1">
    <source>
        <dbReference type="ARBA" id="ARBA00004651"/>
    </source>
</evidence>
<organism evidence="8 9">
    <name type="scientific">Polluticaenibacter yanchengensis</name>
    <dbReference type="NCBI Taxonomy" id="3014562"/>
    <lineage>
        <taxon>Bacteria</taxon>
        <taxon>Pseudomonadati</taxon>
        <taxon>Bacteroidota</taxon>
        <taxon>Chitinophagia</taxon>
        <taxon>Chitinophagales</taxon>
        <taxon>Chitinophagaceae</taxon>
        <taxon>Polluticaenibacter</taxon>
    </lineage>
</organism>
<comment type="subcellular location">
    <subcellularLocation>
        <location evidence="1">Cell membrane</location>
        <topology evidence="1">Multi-pass membrane protein</topology>
    </subcellularLocation>
</comment>
<gene>
    <name evidence="8" type="primary">chrA</name>
    <name evidence="8" type="ORF">O3P16_18010</name>
</gene>
<reference evidence="8 9" key="1">
    <citation type="submission" date="2022-12" db="EMBL/GenBank/DDBJ databases">
        <title>Chitinophagaceae gen. sp. nov., a new member of the family Chitinophagaceae, isolated from soil in a chemical factory.</title>
        <authorList>
            <person name="Ke Z."/>
        </authorList>
    </citation>
    <scope>NUCLEOTIDE SEQUENCE [LARGE SCALE GENOMIC DNA]</scope>
    <source>
        <strain evidence="8 9">LY-5</strain>
    </source>
</reference>
<dbReference type="Pfam" id="PF02417">
    <property type="entry name" value="Chromate_transp"/>
    <property type="match status" value="2"/>
</dbReference>
<evidence type="ECO:0000256" key="5">
    <source>
        <dbReference type="ARBA" id="ARBA00022989"/>
    </source>
</evidence>
<evidence type="ECO:0000313" key="9">
    <source>
        <dbReference type="Proteomes" id="UP001210231"/>
    </source>
</evidence>
<keyword evidence="3" id="KW-1003">Cell membrane</keyword>
<feature type="transmembrane region" description="Helical" evidence="7">
    <location>
        <begin position="352"/>
        <end position="372"/>
    </location>
</feature>
<dbReference type="PANTHER" id="PTHR33567">
    <property type="entry name" value="CHROMATE ION TRANSPORTER (EUROFUNG)"/>
    <property type="match status" value="1"/>
</dbReference>
<evidence type="ECO:0000256" key="6">
    <source>
        <dbReference type="ARBA" id="ARBA00023136"/>
    </source>
</evidence>
<feature type="transmembrane region" description="Helical" evidence="7">
    <location>
        <begin position="76"/>
        <end position="104"/>
    </location>
</feature>
<evidence type="ECO:0000256" key="4">
    <source>
        <dbReference type="ARBA" id="ARBA00022692"/>
    </source>
</evidence>
<dbReference type="PIRSF" id="PIRSF004810">
    <property type="entry name" value="ChrA"/>
    <property type="match status" value="1"/>
</dbReference>
<comment type="caution">
    <text evidence="8">The sequence shown here is derived from an EMBL/GenBank/DDBJ whole genome shotgun (WGS) entry which is preliminary data.</text>
</comment>
<keyword evidence="4 7" id="KW-0812">Transmembrane</keyword>
<sequence>MYLKRHFSFLKSVFLYTLTAFGGPQGHYGMLLRKFVHERKDITEDELLEINAITNLLPGASSTQTLVLLGYLKGGISLAFTTLLIWVLPACILMSLFSFLFVYLDKNHLSYDFLKYIQPMAIGFILYAAFKACKLTVKRPLTLLIVLASAVVCFLFFKNPIVVPILIVLGGICSNYGKRRIPNPFDSNTRKPVRWLNLSTFVAIFLVLAALSGFSRIKQRNDGFPSPEYRIWNISENFYRFGSIVFGGGDVLVPLMYEQFVLKPQHRKVKEPAYMTGEQFLSGSGMVRAIPGPTFSVASFHGGMAFRQWGTGWQIVGCVAGAFFIFLPSFLIVLFFYPIWNNLKKYAVLYRSIEGINAVTVGIMFASTIYLTKTLNLDLHHLESLANIIVVLTTYFLLNKTKIPAPLIVLVSLLLGFIF</sequence>
<evidence type="ECO:0000313" key="8">
    <source>
        <dbReference type="EMBL" id="MDA3616712.1"/>
    </source>
</evidence>
<name>A0ABT4UPD9_9BACT</name>
<feature type="transmembrane region" description="Helical" evidence="7">
    <location>
        <begin position="315"/>
        <end position="340"/>
    </location>
</feature>
<evidence type="ECO:0000256" key="2">
    <source>
        <dbReference type="ARBA" id="ARBA00005262"/>
    </source>
</evidence>
<dbReference type="InterPro" id="IPR003370">
    <property type="entry name" value="Chromate_transpt"/>
</dbReference>
<dbReference type="EMBL" id="JAQGEF010000040">
    <property type="protein sequence ID" value="MDA3616712.1"/>
    <property type="molecule type" value="Genomic_DNA"/>
</dbReference>
<dbReference type="RefSeq" id="WP_407033042.1">
    <property type="nucleotide sequence ID" value="NZ_JAQGEF010000040.1"/>
</dbReference>
<keyword evidence="9" id="KW-1185">Reference proteome</keyword>